<dbReference type="Proteomes" id="UP001066276">
    <property type="component" value="Chromosome 7"/>
</dbReference>
<evidence type="ECO:0000256" key="1">
    <source>
        <dbReference type="SAM" id="MobiDB-lite"/>
    </source>
</evidence>
<keyword evidence="3" id="KW-1185">Reference proteome</keyword>
<dbReference type="EMBL" id="JANPWB010000011">
    <property type="protein sequence ID" value="KAJ1131072.1"/>
    <property type="molecule type" value="Genomic_DNA"/>
</dbReference>
<proteinExistence type="predicted"/>
<comment type="caution">
    <text evidence="2">The sequence shown here is derived from an EMBL/GenBank/DDBJ whole genome shotgun (WGS) entry which is preliminary data.</text>
</comment>
<organism evidence="2 3">
    <name type="scientific">Pleurodeles waltl</name>
    <name type="common">Iberian ribbed newt</name>
    <dbReference type="NCBI Taxonomy" id="8319"/>
    <lineage>
        <taxon>Eukaryota</taxon>
        <taxon>Metazoa</taxon>
        <taxon>Chordata</taxon>
        <taxon>Craniata</taxon>
        <taxon>Vertebrata</taxon>
        <taxon>Euteleostomi</taxon>
        <taxon>Amphibia</taxon>
        <taxon>Batrachia</taxon>
        <taxon>Caudata</taxon>
        <taxon>Salamandroidea</taxon>
        <taxon>Salamandridae</taxon>
        <taxon>Pleurodelinae</taxon>
        <taxon>Pleurodeles</taxon>
    </lineage>
</organism>
<evidence type="ECO:0000313" key="2">
    <source>
        <dbReference type="EMBL" id="KAJ1131072.1"/>
    </source>
</evidence>
<accession>A0AAV7PUX8</accession>
<protein>
    <submittedName>
        <fullName evidence="2">Uncharacterized protein</fullName>
    </submittedName>
</protein>
<feature type="region of interest" description="Disordered" evidence="1">
    <location>
        <begin position="406"/>
        <end position="429"/>
    </location>
</feature>
<gene>
    <name evidence="2" type="ORF">NDU88_009415</name>
</gene>
<dbReference type="AlphaFoldDB" id="A0AAV7PUX8"/>
<name>A0AAV7PUX8_PLEWA</name>
<reference evidence="2" key="1">
    <citation type="journal article" date="2022" name="bioRxiv">
        <title>Sequencing and chromosome-scale assembly of the giantPleurodeles waltlgenome.</title>
        <authorList>
            <person name="Brown T."/>
            <person name="Elewa A."/>
            <person name="Iarovenko S."/>
            <person name="Subramanian E."/>
            <person name="Araus A.J."/>
            <person name="Petzold A."/>
            <person name="Susuki M."/>
            <person name="Suzuki K.-i.T."/>
            <person name="Hayashi T."/>
            <person name="Toyoda A."/>
            <person name="Oliveira C."/>
            <person name="Osipova E."/>
            <person name="Leigh N.D."/>
            <person name="Simon A."/>
            <person name="Yun M.H."/>
        </authorList>
    </citation>
    <scope>NUCLEOTIDE SEQUENCE</scope>
    <source>
        <strain evidence="2">20211129_DDA</strain>
        <tissue evidence="2">Liver</tissue>
    </source>
</reference>
<sequence length="429" mass="45674">MLLLRDTGIYLDGRGRDALGWEAPRVGVLKVSGWCAQGCLGAAVAPGAAPDELVRPGAGLDLRSRRQIAAEIPDWAVCCARRRIRTRAHPEGGGADRSDWWRVGPLLEGRNLVPPGCGTAFNEETGAPLWVHPPGGRTIGAPVLEAQGPADADDGTLYAQDGPRRALIVLCEAGQCGIALRHPPSTARVGGQVPLFPGAGPPWLTEPVPIWRPAASTPPTHNDANLRKRTCPGLAQDWFLICGARRTHDRLVRGGPPEDPGLSALDRMILYRGTDAALDALGWEAPRVGALKVSGWCARGCLGAAVAPGAAPDEFVRPGAGLDLRGRCRIAAEIPDWAVCCARRRIRTRAHPEGGGVRIGATGGELAPCSRGRTWCLLAAELHSTRRRGARFGYAPLGDAQSVRRCWKPRGPRMPTTGLSTPRTARDER</sequence>
<evidence type="ECO:0000313" key="3">
    <source>
        <dbReference type="Proteomes" id="UP001066276"/>
    </source>
</evidence>